<organism evidence="2">
    <name type="scientific">freshwater metagenome</name>
    <dbReference type="NCBI Taxonomy" id="449393"/>
    <lineage>
        <taxon>unclassified sequences</taxon>
        <taxon>metagenomes</taxon>
        <taxon>ecological metagenomes</taxon>
    </lineage>
</organism>
<feature type="transmembrane region" description="Helical" evidence="1">
    <location>
        <begin position="45"/>
        <end position="63"/>
    </location>
</feature>
<evidence type="ECO:0000313" key="3">
    <source>
        <dbReference type="EMBL" id="CAB4643187.1"/>
    </source>
</evidence>
<dbReference type="EMBL" id="CAEZVY010000070">
    <property type="protein sequence ID" value="CAB4643187.1"/>
    <property type="molecule type" value="Genomic_DNA"/>
</dbReference>
<dbReference type="Pfam" id="PF09534">
    <property type="entry name" value="Trp_oprn_chp"/>
    <property type="match status" value="1"/>
</dbReference>
<name>A0A6J6E4N4_9ZZZZ</name>
<feature type="transmembrane region" description="Helical" evidence="1">
    <location>
        <begin position="70"/>
        <end position="89"/>
    </location>
</feature>
<accession>A0A6J6E4N4</accession>
<dbReference type="EMBL" id="CAEZTM010000023">
    <property type="protein sequence ID" value="CAB4570239.1"/>
    <property type="molecule type" value="Genomic_DNA"/>
</dbReference>
<dbReference type="AlphaFoldDB" id="A0A6J6E4N4"/>
<reference evidence="2" key="1">
    <citation type="submission" date="2020-05" db="EMBL/GenBank/DDBJ databases">
        <authorList>
            <person name="Chiriac C."/>
            <person name="Salcher M."/>
            <person name="Ghai R."/>
            <person name="Kavagutti S V."/>
        </authorList>
    </citation>
    <scope>NUCLEOTIDE SEQUENCE</scope>
</reference>
<keyword evidence="1" id="KW-1133">Transmembrane helix</keyword>
<evidence type="ECO:0000313" key="2">
    <source>
        <dbReference type="EMBL" id="CAB4570239.1"/>
    </source>
</evidence>
<feature type="transmembrane region" description="Helical" evidence="1">
    <location>
        <begin position="123"/>
        <end position="144"/>
    </location>
</feature>
<keyword evidence="1" id="KW-0472">Membrane</keyword>
<protein>
    <submittedName>
        <fullName evidence="2">Unannotated protein</fullName>
    </submittedName>
</protein>
<sequence>MSRLQAGVTLMGLCALLVSLGAPWWNVSLESGAIIPVSGVGASPLASSLLAVGAAALGLTFVLRGPWRRLVSILQGIASAGAAYAVYALSGRPEVAVVSEIGSLTGVTGANALDAVVGAQTTAFLWVGVLGITASILSGALGAVMPDRAATTDRFQRSAEMVDPKDSVAAWDDLSDGSDPTTR</sequence>
<evidence type="ECO:0000256" key="1">
    <source>
        <dbReference type="SAM" id="Phobius"/>
    </source>
</evidence>
<dbReference type="InterPro" id="IPR019051">
    <property type="entry name" value="Trp_biosyn_TM_oprn/chp"/>
</dbReference>
<gene>
    <name evidence="2" type="ORF">UFOPK1684_00660</name>
    <name evidence="3" type="ORF">UFOPK2158_00768</name>
</gene>
<proteinExistence type="predicted"/>
<keyword evidence="1" id="KW-0812">Transmembrane</keyword>